<dbReference type="PROSITE" id="PS00455">
    <property type="entry name" value="AMP_BINDING"/>
    <property type="match status" value="1"/>
</dbReference>
<dbReference type="InterPro" id="IPR042099">
    <property type="entry name" value="ANL_N_sf"/>
</dbReference>
<dbReference type="Pfam" id="PF00501">
    <property type="entry name" value="AMP-binding"/>
    <property type="match status" value="1"/>
</dbReference>
<accession>A0ABW1IE27</accession>
<feature type="domain" description="AMP-dependent synthetase/ligase" evidence="1">
    <location>
        <begin position="24"/>
        <end position="419"/>
    </location>
</feature>
<dbReference type="InterPro" id="IPR025110">
    <property type="entry name" value="AMP-bd_C"/>
</dbReference>
<dbReference type="InterPro" id="IPR020845">
    <property type="entry name" value="AMP-binding_CS"/>
</dbReference>
<dbReference type="EMBL" id="JBHSQK010000089">
    <property type="protein sequence ID" value="MFC5951987.1"/>
    <property type="molecule type" value="Genomic_DNA"/>
</dbReference>
<feature type="domain" description="AMP-binding enzyme C-terminal" evidence="2">
    <location>
        <begin position="481"/>
        <end position="557"/>
    </location>
</feature>
<dbReference type="PANTHER" id="PTHR43767:SF1">
    <property type="entry name" value="NONRIBOSOMAL PEPTIDE SYNTHASE PES1 (EUROFUNG)-RELATED"/>
    <property type="match status" value="1"/>
</dbReference>
<comment type="caution">
    <text evidence="3">The sequence shown here is derived from an EMBL/GenBank/DDBJ whole genome shotgun (WGS) entry which is preliminary data.</text>
</comment>
<organism evidence="3 4">
    <name type="scientific">Pseudonocardia lutea</name>
    <dbReference type="NCBI Taxonomy" id="2172015"/>
    <lineage>
        <taxon>Bacteria</taxon>
        <taxon>Bacillati</taxon>
        <taxon>Actinomycetota</taxon>
        <taxon>Actinomycetes</taxon>
        <taxon>Pseudonocardiales</taxon>
        <taxon>Pseudonocardiaceae</taxon>
        <taxon>Pseudonocardia</taxon>
    </lineage>
</organism>
<dbReference type="Proteomes" id="UP001596119">
    <property type="component" value="Unassembled WGS sequence"/>
</dbReference>
<gene>
    <name evidence="3" type="ORF">ACFQH9_27360</name>
</gene>
<evidence type="ECO:0000259" key="2">
    <source>
        <dbReference type="Pfam" id="PF13193"/>
    </source>
</evidence>
<dbReference type="InterPro" id="IPR045851">
    <property type="entry name" value="AMP-bd_C_sf"/>
</dbReference>
<dbReference type="InterPro" id="IPR000873">
    <property type="entry name" value="AMP-dep_synth/lig_dom"/>
</dbReference>
<dbReference type="SUPFAM" id="SSF56801">
    <property type="entry name" value="Acetyl-CoA synthetase-like"/>
    <property type="match status" value="1"/>
</dbReference>
<evidence type="ECO:0000259" key="1">
    <source>
        <dbReference type="Pfam" id="PF00501"/>
    </source>
</evidence>
<name>A0ABW1IE27_9PSEU</name>
<dbReference type="PANTHER" id="PTHR43767">
    <property type="entry name" value="LONG-CHAIN-FATTY-ACID--COA LIGASE"/>
    <property type="match status" value="1"/>
</dbReference>
<evidence type="ECO:0000313" key="4">
    <source>
        <dbReference type="Proteomes" id="UP001596119"/>
    </source>
</evidence>
<sequence length="574" mass="63327">MAATSEHELTARLRAEDELITDRLRHWARTTGDRTFLYYGEDDVSFTYAEFDRRTDAIAGNLAGSGVARGDRVSVFSLNPMITALMMVGCWKAGAVYAPVNFSYTGRLLSYQLNDTRPVLILTDPALLPALNAVADVLEQPPAVAVYAPPPTAHDHAPAPDLHPAFRPVSWGDLVADAAAPQIALAFDDPANVFYTSGTTGPSKGVLQPFRWMAQYTWGLRMTLSEEDVVYNDLPMYHVGGALANFGRALWQGAEVAVWNRFSPTRFWERVASRGATSAILLDVMIPWLSKAPATADDRRNTLNKAYMQPLPLQHDEFSRRFGIDHVAAGFGQTEAGAPLCVLIEETAEGEGTPPDLYRGHSHEEMAAVAFRKGVPVLQAGQATRKGLMGRPSPFFDVTVRNERDEECAPEEPGHLAVRPKVPGLLLESYLNKPEATVAATRNLWFHTGDAALLGEDGLFYFVDRLGDRIRVRGENLSSFQVEDMLNQHPVIQMSAAFPIPSGEGDEDDIVAFVVPTDGAVLTADEVEAFAVETMPKYMRPRHVRIVDDIPRTPTNKVEKYRLRQRILAELQEA</sequence>
<dbReference type="RefSeq" id="WP_379570466.1">
    <property type="nucleotide sequence ID" value="NZ_JBHSQK010000089.1"/>
</dbReference>
<dbReference type="Pfam" id="PF13193">
    <property type="entry name" value="AMP-binding_C"/>
    <property type="match status" value="1"/>
</dbReference>
<reference evidence="4" key="1">
    <citation type="journal article" date="2019" name="Int. J. Syst. Evol. Microbiol.">
        <title>The Global Catalogue of Microorganisms (GCM) 10K type strain sequencing project: providing services to taxonomists for standard genome sequencing and annotation.</title>
        <authorList>
            <consortium name="The Broad Institute Genomics Platform"/>
            <consortium name="The Broad Institute Genome Sequencing Center for Infectious Disease"/>
            <person name="Wu L."/>
            <person name="Ma J."/>
        </authorList>
    </citation>
    <scope>NUCLEOTIDE SEQUENCE [LARGE SCALE GENOMIC DNA]</scope>
    <source>
        <strain evidence="4">CGMCC 4.7397</strain>
    </source>
</reference>
<dbReference type="InterPro" id="IPR050237">
    <property type="entry name" value="ATP-dep_AMP-bd_enzyme"/>
</dbReference>
<evidence type="ECO:0000313" key="3">
    <source>
        <dbReference type="EMBL" id="MFC5951987.1"/>
    </source>
</evidence>
<dbReference type="Gene3D" id="3.30.300.30">
    <property type="match status" value="1"/>
</dbReference>
<protein>
    <submittedName>
        <fullName evidence="3">AMP-binding protein</fullName>
    </submittedName>
</protein>
<keyword evidence="4" id="KW-1185">Reference proteome</keyword>
<dbReference type="Gene3D" id="3.40.50.12780">
    <property type="entry name" value="N-terminal domain of ligase-like"/>
    <property type="match status" value="1"/>
</dbReference>
<proteinExistence type="predicted"/>